<dbReference type="GO" id="GO:0051539">
    <property type="term" value="F:4 iron, 4 sulfur cluster binding"/>
    <property type="evidence" value="ECO:0007669"/>
    <property type="project" value="UniProtKB-KW"/>
</dbReference>
<dbReference type="CDD" id="cd01335">
    <property type="entry name" value="Radical_SAM"/>
    <property type="match status" value="1"/>
</dbReference>
<dbReference type="InterPro" id="IPR034405">
    <property type="entry name" value="F420"/>
</dbReference>
<accession>A0A941ZZW8</accession>
<keyword evidence="2 6" id="KW-0949">S-adenosyl-L-methionine</keyword>
<dbReference type="Gene3D" id="3.20.20.70">
    <property type="entry name" value="Aldolase class I"/>
    <property type="match status" value="1"/>
</dbReference>
<dbReference type="GO" id="GO:0044689">
    <property type="term" value="F:7,8-didemethyl-8-hydroxy-5-deazariboflavin synthase activity"/>
    <property type="evidence" value="ECO:0007669"/>
    <property type="project" value="TreeGrafter"/>
</dbReference>
<keyword evidence="5 6" id="KW-0411">Iron-sulfur</keyword>
<keyword evidence="3 6" id="KW-0479">Metal-binding</keyword>
<proteinExistence type="inferred from homology"/>
<sequence>MNSAINSVIDRVSSRERLSFEDGLNLIGSHDLIGLGTAADSLCRKLHPEQYRTYVVDRNINYTNVCTSGCTFCAFYRDKGGKDGYVLAKEELFKKIEETISLGGTQILMQGGLHPDLKIDYYVDLLRSIKERFNIHIHSFSPPEIIHFSTLNDLPLKDVLALLKDAGLDTIPGGGAEILTDRCRGILSPHKCSVNEWLQVMREAHLSGIKSTATMMFGHIETMEERIVHLDKIRQLQDETGGFTAFIPWTFQPKNTALSASAEKWTGFKIGGFDYLRTLAVSRLFLDNIPNIQASWVTQGSKIAQLALKFGANDLGSTMIEENVVRAAGVDYRLKKEEMISLIEDLGFEVMQRDCYYNILKGSQT</sequence>
<comment type="caution">
    <text evidence="10">The sequence shown here is derived from an EMBL/GenBank/DDBJ whole genome shotgun (WGS) entry which is preliminary data.</text>
</comment>
<dbReference type="GO" id="GO:0005506">
    <property type="term" value="F:iron ion binding"/>
    <property type="evidence" value="ECO:0007669"/>
    <property type="project" value="UniProtKB-UniRule"/>
</dbReference>
<dbReference type="InterPro" id="IPR006638">
    <property type="entry name" value="Elp3/MiaA/NifB-like_rSAM"/>
</dbReference>
<evidence type="ECO:0000313" key="10">
    <source>
        <dbReference type="EMBL" id="MBS1257745.1"/>
    </source>
</evidence>
<dbReference type="InterPro" id="IPR007197">
    <property type="entry name" value="rSAM"/>
</dbReference>
<dbReference type="EMBL" id="JAANXD010000035">
    <property type="protein sequence ID" value="MBS1257745.1"/>
    <property type="molecule type" value="Genomic_DNA"/>
</dbReference>
<keyword evidence="1 6" id="KW-0004">4Fe-4S</keyword>
<dbReference type="PANTHER" id="PTHR43076:SF1">
    <property type="entry name" value="LIPOYL SYNTHASE 2"/>
    <property type="match status" value="1"/>
</dbReference>
<evidence type="ECO:0000256" key="8">
    <source>
        <dbReference type="PIRSR" id="PIRSR004762-2"/>
    </source>
</evidence>
<evidence type="ECO:0000256" key="2">
    <source>
        <dbReference type="ARBA" id="ARBA00022691"/>
    </source>
</evidence>
<dbReference type="SUPFAM" id="SSF102114">
    <property type="entry name" value="Radical SAM enzymes"/>
    <property type="match status" value="1"/>
</dbReference>
<evidence type="ECO:0000256" key="5">
    <source>
        <dbReference type="ARBA" id="ARBA00023014"/>
    </source>
</evidence>
<feature type="binding site" evidence="6 7">
    <location>
        <position position="70"/>
    </location>
    <ligand>
        <name>[4Fe-4S] cluster</name>
        <dbReference type="ChEBI" id="CHEBI:49883"/>
        <note>4Fe-4S-S-AdoMet</note>
    </ligand>
</feature>
<dbReference type="HAMAP" id="MF_00992">
    <property type="entry name" value="MqnC"/>
    <property type="match status" value="1"/>
</dbReference>
<evidence type="ECO:0000256" key="1">
    <source>
        <dbReference type="ARBA" id="ARBA00022485"/>
    </source>
</evidence>
<dbReference type="NCBIfam" id="TIGR03699">
    <property type="entry name" value="menaquin_MqnC"/>
    <property type="match status" value="1"/>
</dbReference>
<comment type="function">
    <text evidence="6">Radical SAM enzyme that catalyzes the cyclization of dehypoxanthine futalosine (DHFL) into cyclic dehypoxanthine futalosine (CDHFL), a step in the biosynthesis of menaquinone (MK, vitamin K2).</text>
</comment>
<dbReference type="GO" id="GO:0046992">
    <property type="term" value="F:oxidoreductase activity, acting on X-H and Y-H to form an X-Y bond"/>
    <property type="evidence" value="ECO:0007669"/>
    <property type="project" value="UniProtKB-UniRule"/>
</dbReference>
<dbReference type="PROSITE" id="PS51918">
    <property type="entry name" value="RADICAL_SAM"/>
    <property type="match status" value="1"/>
</dbReference>
<protein>
    <recommendedName>
        <fullName evidence="6">Cyclic dehypoxanthine futalosine synthase</fullName>
        <shortName evidence="6">Cyclic DHFL synthase</shortName>
        <ecNumber evidence="6">1.21.98.1</ecNumber>
    </recommendedName>
    <alternativeName>
        <fullName evidence="6">Dehypoxanthine futalosine cyclase</fullName>
        <shortName evidence="6">DHFL cyclase</shortName>
    </alternativeName>
    <alternativeName>
        <fullName evidence="6">Menaquinone biosynthetic enzyme MqnC</fullName>
    </alternativeName>
</protein>
<feature type="binding site" evidence="8">
    <location>
        <position position="317"/>
    </location>
    <ligand>
        <name>(3R)-3-methyl-D-ornithine</name>
        <dbReference type="ChEBI" id="CHEBI:64642"/>
    </ligand>
</feature>
<evidence type="ECO:0000256" key="7">
    <source>
        <dbReference type="PIRSR" id="PIRSR004762-1"/>
    </source>
</evidence>
<evidence type="ECO:0000256" key="3">
    <source>
        <dbReference type="ARBA" id="ARBA00022723"/>
    </source>
</evidence>
<dbReference type="SFLD" id="SFLDS00029">
    <property type="entry name" value="Radical_SAM"/>
    <property type="match status" value="2"/>
</dbReference>
<keyword evidence="6" id="KW-0560">Oxidoreductase</keyword>
<dbReference type="SFLD" id="SFLDF00342">
    <property type="entry name" value="cyclic_dehypoxanthine_futalosi"/>
    <property type="match status" value="1"/>
</dbReference>
<feature type="binding site" evidence="8">
    <location>
        <position position="295"/>
    </location>
    <ligand>
        <name>(3R)-3-methyl-D-ornithine</name>
        <dbReference type="ChEBI" id="CHEBI:64642"/>
    </ligand>
</feature>
<feature type="binding site" evidence="8">
    <location>
        <position position="72"/>
    </location>
    <ligand>
        <name>S-adenosyl-L-methionine</name>
        <dbReference type="ChEBI" id="CHEBI:59789"/>
    </ligand>
</feature>
<dbReference type="Pfam" id="PF19288">
    <property type="entry name" value="CofH_C"/>
    <property type="match status" value="1"/>
</dbReference>
<keyword evidence="6" id="KW-0474">Menaquinone biosynthesis</keyword>
<dbReference type="InterPro" id="IPR022431">
    <property type="entry name" value="Cyclic_DHFL_synthase_mqnC"/>
</dbReference>
<evidence type="ECO:0000256" key="6">
    <source>
        <dbReference type="HAMAP-Rule" id="MF_00992"/>
    </source>
</evidence>
<dbReference type="InterPro" id="IPR013785">
    <property type="entry name" value="Aldolase_TIM"/>
</dbReference>
<name>A0A941ZZW8_9BACT</name>
<dbReference type="PIRSF" id="PIRSF004762">
    <property type="entry name" value="CHP00423"/>
    <property type="match status" value="1"/>
</dbReference>
<dbReference type="SFLD" id="SFLDG01389">
    <property type="entry name" value="menaquinone_synthsis_involved"/>
    <property type="match status" value="2"/>
</dbReference>
<feature type="domain" description="Radical SAM core" evidence="9">
    <location>
        <begin position="52"/>
        <end position="290"/>
    </location>
</feature>
<evidence type="ECO:0000259" key="9">
    <source>
        <dbReference type="PROSITE" id="PS51918"/>
    </source>
</evidence>
<comment type="cofactor">
    <cofactor evidence="6 7">
        <name>[4Fe-4S] cluster</name>
        <dbReference type="ChEBI" id="CHEBI:49883"/>
    </cofactor>
    <text evidence="6 7">Binds 1 [4Fe-4S] cluster. The cluster is coordinated with 3 cysteines and an exchangeable S-adenosyl-L-methionine.</text>
</comment>
<keyword evidence="4 6" id="KW-0408">Iron</keyword>
<reference evidence="10" key="1">
    <citation type="journal article" date="2021" name="ISME J.">
        <title>Fine-scale metabolic discontinuity in a stratified prokaryote microbiome of a Red Sea deep halocline.</title>
        <authorList>
            <person name="Michoud G."/>
            <person name="Ngugi D.K."/>
            <person name="Barozzi A."/>
            <person name="Merlino G."/>
            <person name="Calleja M.L."/>
            <person name="Delgado-Huertas A."/>
            <person name="Moran X.A.G."/>
            <person name="Daffonchio D."/>
        </authorList>
    </citation>
    <scope>NUCLEOTIDE SEQUENCE</scope>
    <source>
        <strain evidence="10">SuakinDeep_MAG55_1</strain>
    </source>
</reference>
<feature type="binding site" evidence="8">
    <location>
        <position position="177"/>
    </location>
    <ligand>
        <name>S-adenosyl-L-methionine</name>
        <dbReference type="ChEBI" id="CHEBI:59789"/>
    </ligand>
</feature>
<dbReference type="PANTHER" id="PTHR43076">
    <property type="entry name" value="FO SYNTHASE (COFH)"/>
    <property type="match status" value="1"/>
</dbReference>
<evidence type="ECO:0000313" key="11">
    <source>
        <dbReference type="Proteomes" id="UP000722750"/>
    </source>
</evidence>
<dbReference type="EC" id="1.21.98.1" evidence="6"/>
<gene>
    <name evidence="6" type="primary">mqnC</name>
    <name evidence="10" type="ORF">MAG551_00792</name>
</gene>
<dbReference type="InterPro" id="IPR045567">
    <property type="entry name" value="CofH/MnqC-like_C"/>
</dbReference>
<dbReference type="GO" id="GO:0009234">
    <property type="term" value="P:menaquinone biosynthetic process"/>
    <property type="evidence" value="ECO:0007669"/>
    <property type="project" value="UniProtKB-UniRule"/>
</dbReference>
<dbReference type="GO" id="GO:0016765">
    <property type="term" value="F:transferase activity, transferring alkyl or aryl (other than methyl) groups"/>
    <property type="evidence" value="ECO:0007669"/>
    <property type="project" value="InterPro"/>
</dbReference>
<dbReference type="SMART" id="SM00729">
    <property type="entry name" value="Elp3"/>
    <property type="match status" value="1"/>
</dbReference>
<comment type="catalytic activity">
    <reaction evidence="6">
        <text>dehypoxanthine futalosine + S-adenosyl-L-methionine = cyclic dehypoxanthinylfutalosinate + 5'-deoxyadenosine + L-methionine + H(+)</text>
        <dbReference type="Rhea" id="RHEA:33083"/>
        <dbReference type="ChEBI" id="CHEBI:15378"/>
        <dbReference type="ChEBI" id="CHEBI:17319"/>
        <dbReference type="ChEBI" id="CHEBI:57844"/>
        <dbReference type="ChEBI" id="CHEBI:58864"/>
        <dbReference type="ChEBI" id="CHEBI:59789"/>
        <dbReference type="ChEBI" id="CHEBI:64270"/>
        <dbReference type="EC" id="1.21.98.1"/>
    </reaction>
</comment>
<dbReference type="SFLD" id="SFLDG01064">
    <property type="entry name" value="F420__menaquinone_cofactor_bio"/>
    <property type="match status" value="2"/>
</dbReference>
<comment type="pathway">
    <text evidence="6">Quinol/quinone metabolism; menaquinone biosynthesis.</text>
</comment>
<comment type="similarity">
    <text evidence="6">Belongs to the radical SAM superfamily. MqnC family.</text>
</comment>
<organism evidence="10 11">
    <name type="scientific">Candidatus Scalindua arabica</name>
    <dbReference type="NCBI Taxonomy" id="1127984"/>
    <lineage>
        <taxon>Bacteria</taxon>
        <taxon>Pseudomonadati</taxon>
        <taxon>Planctomycetota</taxon>
        <taxon>Candidatus Brocadiia</taxon>
        <taxon>Candidatus Brocadiales</taxon>
        <taxon>Candidatus Scalinduaceae</taxon>
        <taxon>Candidatus Scalindua</taxon>
    </lineage>
</organism>
<dbReference type="AlphaFoldDB" id="A0A941ZZW8"/>
<dbReference type="Proteomes" id="UP000722750">
    <property type="component" value="Unassembled WGS sequence"/>
</dbReference>
<dbReference type="InterPro" id="IPR020050">
    <property type="entry name" value="FO_synthase_su2"/>
</dbReference>
<dbReference type="NCBIfam" id="TIGR00423">
    <property type="entry name" value="CofH family radical SAM protein"/>
    <property type="match status" value="1"/>
</dbReference>
<feature type="binding site" evidence="6 7">
    <location>
        <position position="73"/>
    </location>
    <ligand>
        <name>[4Fe-4S] cluster</name>
        <dbReference type="ChEBI" id="CHEBI:49883"/>
        <note>4Fe-4S-S-AdoMet</note>
    </ligand>
</feature>
<feature type="binding site" evidence="6 7">
    <location>
        <position position="66"/>
    </location>
    <ligand>
        <name>[4Fe-4S] cluster</name>
        <dbReference type="ChEBI" id="CHEBI:49883"/>
        <note>4Fe-4S-S-AdoMet</note>
    </ligand>
</feature>
<dbReference type="InterPro" id="IPR058240">
    <property type="entry name" value="rSAM_sf"/>
</dbReference>
<dbReference type="Pfam" id="PF04055">
    <property type="entry name" value="Radical_SAM"/>
    <property type="match status" value="1"/>
</dbReference>
<dbReference type="SFLD" id="SFLDF00343">
    <property type="entry name" value="aminofutalosine_synthase_(mqnE"/>
    <property type="match status" value="1"/>
</dbReference>
<feature type="binding site" evidence="8">
    <location>
        <position position="141"/>
    </location>
    <ligand>
        <name>(3R)-3-methyl-D-ornithine</name>
        <dbReference type="ChEBI" id="CHEBI:64642"/>
    </ligand>
</feature>
<evidence type="ECO:0000256" key="4">
    <source>
        <dbReference type="ARBA" id="ARBA00023004"/>
    </source>
</evidence>